<evidence type="ECO:0000256" key="1">
    <source>
        <dbReference type="SAM" id="MobiDB-lite"/>
    </source>
</evidence>
<gene>
    <name evidence="3" type="ORF">GUJ93_ZPchr0008g11763</name>
</gene>
<accession>A0A8J5RXA6</accession>
<dbReference type="Pfam" id="PF24758">
    <property type="entry name" value="LRR_At5g56370"/>
    <property type="match status" value="1"/>
</dbReference>
<dbReference type="Proteomes" id="UP000729402">
    <property type="component" value="Unassembled WGS sequence"/>
</dbReference>
<feature type="domain" description="F-box" evidence="2">
    <location>
        <begin position="26"/>
        <end position="60"/>
    </location>
</feature>
<feature type="compositionally biased region" description="Basic residues" evidence="1">
    <location>
        <begin position="10"/>
        <end position="19"/>
    </location>
</feature>
<dbReference type="InterPro" id="IPR050232">
    <property type="entry name" value="FBL13/AtMIF1-like"/>
</dbReference>
<comment type="caution">
    <text evidence="3">The sequence shown here is derived from an EMBL/GenBank/DDBJ whole genome shotgun (WGS) entry which is preliminary data.</text>
</comment>
<keyword evidence="4" id="KW-1185">Reference proteome</keyword>
<feature type="region of interest" description="Disordered" evidence="1">
    <location>
        <begin position="1"/>
        <end position="24"/>
    </location>
</feature>
<protein>
    <recommendedName>
        <fullName evidence="2">F-box domain-containing protein</fullName>
    </recommendedName>
</protein>
<proteinExistence type="predicted"/>
<dbReference type="InterPro" id="IPR055411">
    <property type="entry name" value="LRR_FXL15/At3g58940/PEG3-like"/>
</dbReference>
<dbReference type="InterPro" id="IPR001810">
    <property type="entry name" value="F-box_dom"/>
</dbReference>
<name>A0A8J5RXA6_ZIZPA</name>
<reference evidence="3" key="1">
    <citation type="journal article" date="2021" name="bioRxiv">
        <title>Whole Genome Assembly and Annotation of Northern Wild Rice, Zizania palustris L., Supports a Whole Genome Duplication in the Zizania Genus.</title>
        <authorList>
            <person name="Haas M."/>
            <person name="Kono T."/>
            <person name="Macchietto M."/>
            <person name="Millas R."/>
            <person name="McGilp L."/>
            <person name="Shao M."/>
            <person name="Duquette J."/>
            <person name="Hirsch C.N."/>
            <person name="Kimball J."/>
        </authorList>
    </citation>
    <scope>NUCLEOTIDE SEQUENCE</scope>
    <source>
        <tissue evidence="3">Fresh leaf tissue</tissue>
    </source>
</reference>
<dbReference type="PANTHER" id="PTHR31900:SF30">
    <property type="entry name" value="SUPERFAMILY PROTEIN, PUTATIVE-RELATED"/>
    <property type="match status" value="1"/>
</dbReference>
<dbReference type="PANTHER" id="PTHR31900">
    <property type="entry name" value="F-BOX/RNI SUPERFAMILY PROTEIN-RELATED"/>
    <property type="match status" value="1"/>
</dbReference>
<dbReference type="Pfam" id="PF00646">
    <property type="entry name" value="F-box"/>
    <property type="match status" value="1"/>
</dbReference>
<evidence type="ECO:0000259" key="2">
    <source>
        <dbReference type="PROSITE" id="PS50181"/>
    </source>
</evidence>
<organism evidence="3 4">
    <name type="scientific">Zizania palustris</name>
    <name type="common">Northern wild rice</name>
    <dbReference type="NCBI Taxonomy" id="103762"/>
    <lineage>
        <taxon>Eukaryota</taxon>
        <taxon>Viridiplantae</taxon>
        <taxon>Streptophyta</taxon>
        <taxon>Embryophyta</taxon>
        <taxon>Tracheophyta</taxon>
        <taxon>Spermatophyta</taxon>
        <taxon>Magnoliopsida</taxon>
        <taxon>Liliopsida</taxon>
        <taxon>Poales</taxon>
        <taxon>Poaceae</taxon>
        <taxon>BOP clade</taxon>
        <taxon>Oryzoideae</taxon>
        <taxon>Oryzeae</taxon>
        <taxon>Zizaniinae</taxon>
        <taxon>Zizania</taxon>
    </lineage>
</organism>
<sequence length="514" mass="58395">MADEESPRSVRARRRRQRQRGIWPPPDALGSLPLDVLDNILSRLHIHEVVRTSALSRSWRRRWEALPTVDLLPSPGITASDVDALLLRRAATIRSFRLIASDPSWSLNTVHDWLFYICNDDVKDLVFPYWHNKLKIPSRLFSCLELTSLSLSFCCLPHVPVGFAGFSNLKVLYLFRVDFQSHGGRELATLIAASPVLAEVTLVKALLSGDGHDDDWVIRAPNLRRLIIGLGGEYGGRTEILPRLEEGCLCGPNYAKFLMGMAQVTKLSFYCNSILSTEVDVLQRLPFLFENLRSLVLQVNYFNMSHILAIFCLLRSAPVLEELDIWGWSKGTREIEANDEFLNAHWIDHMFAKLHVVRMRNISCLNNEMHFIEFFLSKARVLQVLSVTLAPNSLCSNKEAIVDITEYARASPDAQVIFMGRELESAIEILRHITYGEGGWIMVMDVCLFTWMTDNNDHEGEAMLDDHICIPIAWICVVVAGFVPSSLMICASREEPPPPKSVVRENERELKKRQ</sequence>
<dbReference type="OrthoDB" id="681413at2759"/>
<dbReference type="PROSITE" id="PS50181">
    <property type="entry name" value="FBOX"/>
    <property type="match status" value="1"/>
</dbReference>
<reference evidence="3" key="2">
    <citation type="submission" date="2021-02" db="EMBL/GenBank/DDBJ databases">
        <authorList>
            <person name="Kimball J.A."/>
            <person name="Haas M.W."/>
            <person name="Macchietto M."/>
            <person name="Kono T."/>
            <person name="Duquette J."/>
            <person name="Shao M."/>
        </authorList>
    </citation>
    <scope>NUCLEOTIDE SEQUENCE</scope>
    <source>
        <tissue evidence="3">Fresh leaf tissue</tissue>
    </source>
</reference>
<feature type="region of interest" description="Disordered" evidence="1">
    <location>
        <begin position="494"/>
        <end position="514"/>
    </location>
</feature>
<evidence type="ECO:0000313" key="4">
    <source>
        <dbReference type="Proteomes" id="UP000729402"/>
    </source>
</evidence>
<dbReference type="AlphaFoldDB" id="A0A8J5RXA6"/>
<dbReference type="EMBL" id="JAAALK010000290">
    <property type="protein sequence ID" value="KAG8047574.1"/>
    <property type="molecule type" value="Genomic_DNA"/>
</dbReference>
<evidence type="ECO:0000313" key="3">
    <source>
        <dbReference type="EMBL" id="KAG8047574.1"/>
    </source>
</evidence>